<dbReference type="Proteomes" id="UP000095283">
    <property type="component" value="Unplaced"/>
</dbReference>
<name>A0A1I7WAP1_HETBA</name>
<protein>
    <submittedName>
        <fullName evidence="3">MSP domain-containing protein</fullName>
    </submittedName>
</protein>
<feature type="chain" id="PRO_5009310618" evidence="1">
    <location>
        <begin position="21"/>
        <end position="65"/>
    </location>
</feature>
<keyword evidence="2" id="KW-1185">Reference proteome</keyword>
<reference evidence="3" key="1">
    <citation type="submission" date="2016-11" db="UniProtKB">
        <authorList>
            <consortium name="WormBaseParasite"/>
        </authorList>
    </citation>
    <scope>IDENTIFICATION</scope>
</reference>
<keyword evidence="1" id="KW-0732">Signal</keyword>
<evidence type="ECO:0000313" key="2">
    <source>
        <dbReference type="Proteomes" id="UP000095283"/>
    </source>
</evidence>
<proteinExistence type="predicted"/>
<accession>A0A1I7WAP1</accession>
<dbReference type="WBParaSite" id="Hba_01754">
    <property type="protein sequence ID" value="Hba_01754"/>
    <property type="gene ID" value="Hba_01754"/>
</dbReference>
<organism evidence="2 3">
    <name type="scientific">Heterorhabditis bacteriophora</name>
    <name type="common">Entomopathogenic nematode worm</name>
    <dbReference type="NCBI Taxonomy" id="37862"/>
    <lineage>
        <taxon>Eukaryota</taxon>
        <taxon>Metazoa</taxon>
        <taxon>Ecdysozoa</taxon>
        <taxon>Nematoda</taxon>
        <taxon>Chromadorea</taxon>
        <taxon>Rhabditida</taxon>
        <taxon>Rhabditina</taxon>
        <taxon>Rhabditomorpha</taxon>
        <taxon>Strongyloidea</taxon>
        <taxon>Heterorhabditidae</taxon>
        <taxon>Heterorhabditis</taxon>
    </lineage>
</organism>
<dbReference type="AlphaFoldDB" id="A0A1I7WAP1"/>
<evidence type="ECO:0000256" key="1">
    <source>
        <dbReference type="SAM" id="SignalP"/>
    </source>
</evidence>
<feature type="signal peptide" evidence="1">
    <location>
        <begin position="1"/>
        <end position="20"/>
    </location>
</feature>
<evidence type="ECO:0000313" key="3">
    <source>
        <dbReference type="WBParaSite" id="Hba_01754"/>
    </source>
</evidence>
<sequence>MGLRWFFLPVILSFISAVLSTPEAKEKSVIVSVNAKWTMTSLIAETRFVPFPIFVQVCNTKDFYI</sequence>